<dbReference type="PANTHER" id="PTHR42966">
    <property type="entry name" value="N-ACETYLNEURAMINATE SYNTHASE"/>
    <property type="match status" value="1"/>
</dbReference>
<feature type="non-terminal residue" evidence="2">
    <location>
        <position position="195"/>
    </location>
</feature>
<dbReference type="SUPFAM" id="SSF51569">
    <property type="entry name" value="Aldolase"/>
    <property type="match status" value="1"/>
</dbReference>
<gene>
    <name evidence="2" type="ORF">METZ01_LOCUS402485</name>
</gene>
<name>A0A382VUP6_9ZZZZ</name>
<dbReference type="Gene3D" id="3.20.20.70">
    <property type="entry name" value="Aldolase class I"/>
    <property type="match status" value="1"/>
</dbReference>
<sequence length="195" mass="22528">MVFITAEIGINHNGSIDIAKKLIDVASTAGCDAIKFQKRTIEKVYPKEVLDSARESPWGTTTREQKNGLEFSLKQYEILNKYCKYKKINWFVSCWDIESQKSLRKFKTKYNKVASAMLVHKKLLNIIAEEHKPTFISTGMSTMKQISEAVNIFRKYDCPFELQHSHSAYPMSIEEANLRVIETLRKKFKCNVGYS</sequence>
<dbReference type="GO" id="GO:0047444">
    <property type="term" value="F:N-acylneuraminate-9-phosphate synthase activity"/>
    <property type="evidence" value="ECO:0007669"/>
    <property type="project" value="TreeGrafter"/>
</dbReference>
<feature type="domain" description="PseI/NeuA/B-like" evidence="1">
    <location>
        <begin position="22"/>
        <end position="195"/>
    </location>
</feature>
<dbReference type="GO" id="GO:0016051">
    <property type="term" value="P:carbohydrate biosynthetic process"/>
    <property type="evidence" value="ECO:0007669"/>
    <property type="project" value="InterPro"/>
</dbReference>
<dbReference type="Pfam" id="PF03102">
    <property type="entry name" value="NeuB"/>
    <property type="match status" value="1"/>
</dbReference>
<proteinExistence type="predicted"/>
<evidence type="ECO:0000313" key="2">
    <source>
        <dbReference type="EMBL" id="SVD49631.1"/>
    </source>
</evidence>
<dbReference type="InterPro" id="IPR051690">
    <property type="entry name" value="PseI-like"/>
</dbReference>
<accession>A0A382VUP6</accession>
<dbReference type="InterPro" id="IPR013785">
    <property type="entry name" value="Aldolase_TIM"/>
</dbReference>
<dbReference type="AlphaFoldDB" id="A0A382VUP6"/>
<organism evidence="2">
    <name type="scientific">marine metagenome</name>
    <dbReference type="NCBI Taxonomy" id="408172"/>
    <lineage>
        <taxon>unclassified sequences</taxon>
        <taxon>metagenomes</taxon>
        <taxon>ecological metagenomes</taxon>
    </lineage>
</organism>
<dbReference type="EMBL" id="UINC01154378">
    <property type="protein sequence ID" value="SVD49631.1"/>
    <property type="molecule type" value="Genomic_DNA"/>
</dbReference>
<evidence type="ECO:0000259" key="1">
    <source>
        <dbReference type="Pfam" id="PF03102"/>
    </source>
</evidence>
<dbReference type="PANTHER" id="PTHR42966:SF3">
    <property type="entry name" value="BLR5971 PROTEIN"/>
    <property type="match status" value="1"/>
</dbReference>
<protein>
    <recommendedName>
        <fullName evidence="1">PseI/NeuA/B-like domain-containing protein</fullName>
    </recommendedName>
</protein>
<dbReference type="InterPro" id="IPR013132">
    <property type="entry name" value="PseI/NeuA/B-like_N"/>
</dbReference>
<reference evidence="2" key="1">
    <citation type="submission" date="2018-05" db="EMBL/GenBank/DDBJ databases">
        <authorList>
            <person name="Lanie J.A."/>
            <person name="Ng W.-L."/>
            <person name="Kazmierczak K.M."/>
            <person name="Andrzejewski T.M."/>
            <person name="Davidsen T.M."/>
            <person name="Wayne K.J."/>
            <person name="Tettelin H."/>
            <person name="Glass J.I."/>
            <person name="Rusch D."/>
            <person name="Podicherti R."/>
            <person name="Tsui H.-C.T."/>
            <person name="Winkler M.E."/>
        </authorList>
    </citation>
    <scope>NUCLEOTIDE SEQUENCE</scope>
</reference>